<accession>A0A0F5FF08</accession>
<dbReference type="AlphaFoldDB" id="A0A0F5FF08"/>
<dbReference type="GO" id="GO:0008137">
    <property type="term" value="F:NADH dehydrogenase (ubiquinone) activity"/>
    <property type="evidence" value="ECO:0007669"/>
    <property type="project" value="InterPro"/>
</dbReference>
<feature type="domain" description="NADH-Ubiquinone oxidoreductase (complex I) chain 5 N-terminal" evidence="10">
    <location>
        <begin position="75"/>
        <end position="117"/>
    </location>
</feature>
<feature type="transmembrane region" description="Helical" evidence="7">
    <location>
        <begin position="214"/>
        <end position="234"/>
    </location>
</feature>
<dbReference type="GO" id="GO:0042773">
    <property type="term" value="P:ATP synthesis coupled electron transport"/>
    <property type="evidence" value="ECO:0007669"/>
    <property type="project" value="InterPro"/>
</dbReference>
<dbReference type="PANTHER" id="PTHR42829">
    <property type="entry name" value="NADH-UBIQUINONE OXIDOREDUCTASE CHAIN 5"/>
    <property type="match status" value="1"/>
</dbReference>
<evidence type="ECO:0000256" key="7">
    <source>
        <dbReference type="HAMAP-Rule" id="MF_00862"/>
    </source>
</evidence>
<keyword evidence="2 7" id="KW-0813">Transport</keyword>
<dbReference type="InterPro" id="IPR046396">
    <property type="entry name" value="Transporter_DabB"/>
</dbReference>
<dbReference type="PRINTS" id="PR01434">
    <property type="entry name" value="NADHDHGNASE5"/>
</dbReference>
<dbReference type="GO" id="GO:0005886">
    <property type="term" value="C:plasma membrane"/>
    <property type="evidence" value="ECO:0007669"/>
    <property type="project" value="UniProtKB-SubCell"/>
</dbReference>
<evidence type="ECO:0000256" key="5">
    <source>
        <dbReference type="ARBA" id="ARBA00022989"/>
    </source>
</evidence>
<dbReference type="GO" id="GO:0015990">
    <property type="term" value="P:electron transport coupled proton transport"/>
    <property type="evidence" value="ECO:0007669"/>
    <property type="project" value="TreeGrafter"/>
</dbReference>
<feature type="transmembrane region" description="Helical" evidence="7">
    <location>
        <begin position="12"/>
        <end position="30"/>
    </location>
</feature>
<dbReference type="PANTHER" id="PTHR42829:SF1">
    <property type="entry name" value="INORGANIC CARBON TRANSPORTER SUBUNIT DABB-RELATED"/>
    <property type="match status" value="1"/>
</dbReference>
<evidence type="ECO:0000256" key="3">
    <source>
        <dbReference type="ARBA" id="ARBA00022475"/>
    </source>
</evidence>
<evidence type="ECO:0000259" key="10">
    <source>
        <dbReference type="Pfam" id="PF00662"/>
    </source>
</evidence>
<dbReference type="Proteomes" id="UP000033632">
    <property type="component" value="Unassembled WGS sequence"/>
</dbReference>
<dbReference type="GO" id="GO:0012505">
    <property type="term" value="C:endomembrane system"/>
    <property type="evidence" value="ECO:0007669"/>
    <property type="project" value="UniProtKB-SubCell"/>
</dbReference>
<dbReference type="HAMAP" id="MF_00862">
    <property type="entry name" value="DabB"/>
    <property type="match status" value="1"/>
</dbReference>
<comment type="caution">
    <text evidence="11">The sequence shown here is derived from an EMBL/GenBank/DDBJ whole genome shotgun (WGS) entry which is preliminary data.</text>
</comment>
<dbReference type="STRING" id="443610.VE25_19075"/>
<protein>
    <recommendedName>
        <fullName evidence="7">Probable inorganic carbon transporter subunit DabB</fullName>
    </recommendedName>
</protein>
<keyword evidence="4 7" id="KW-0812">Transmembrane</keyword>
<keyword evidence="3 7" id="KW-1003">Cell membrane</keyword>
<feature type="transmembrane region" description="Helical" evidence="7">
    <location>
        <begin position="141"/>
        <end position="159"/>
    </location>
</feature>
<feature type="transmembrane region" description="Helical" evidence="7">
    <location>
        <begin position="84"/>
        <end position="103"/>
    </location>
</feature>
<feature type="transmembrane region" description="Helical" evidence="7">
    <location>
        <begin position="430"/>
        <end position="451"/>
    </location>
</feature>
<organism evidence="11 12">
    <name type="scientific">Devosia geojensis</name>
    <dbReference type="NCBI Taxonomy" id="443610"/>
    <lineage>
        <taxon>Bacteria</taxon>
        <taxon>Pseudomonadati</taxon>
        <taxon>Pseudomonadota</taxon>
        <taxon>Alphaproteobacteria</taxon>
        <taxon>Hyphomicrobiales</taxon>
        <taxon>Devosiaceae</taxon>
        <taxon>Devosia</taxon>
    </lineage>
</organism>
<evidence type="ECO:0000313" key="12">
    <source>
        <dbReference type="Proteomes" id="UP000033632"/>
    </source>
</evidence>
<evidence type="ECO:0000256" key="6">
    <source>
        <dbReference type="ARBA" id="ARBA00023136"/>
    </source>
</evidence>
<dbReference type="InterPro" id="IPR001750">
    <property type="entry name" value="ND/Mrp_TM"/>
</dbReference>
<feature type="transmembrane region" description="Helical" evidence="7">
    <location>
        <begin position="180"/>
        <end position="202"/>
    </location>
</feature>
<feature type="transmembrane region" description="Helical" evidence="7">
    <location>
        <begin position="317"/>
        <end position="335"/>
    </location>
</feature>
<comment type="subunit">
    <text evidence="7">Forms a complex with DabA.</text>
</comment>
<name>A0A0F5FF08_9HYPH</name>
<dbReference type="InterPro" id="IPR003945">
    <property type="entry name" value="NU5C-like"/>
</dbReference>
<evidence type="ECO:0000256" key="4">
    <source>
        <dbReference type="ARBA" id="ARBA00022692"/>
    </source>
</evidence>
<sequence length="525" mass="54717">MPRKEPELPEYLVPLLAPGLLLMAAAAAFIQTGKRSRFASRFAELSALASFGVAFFSAALLVANGPGGAMIGIGEVSIWVRLDAVSAVMLLLVSFVGWVALRYSTSYMDGEARHGAFTGWLCATLASVLFLVQAGGLVQLVAAWIATSLFLHKLLLFYPERVQARRAARKRFVIARIGDVALIAAAILLAAGFGTTDIVAILDAARAGEAPVSALWATGPIALAALLISAQFPINGWLTEVMETPTPVSALLHAGVINAGGFLLIRFADLMLLVPSVLAVLVMVGGFTALIGGLVMLTQPAVKTSLAWSTVAQMGFMILQCGLALFPLALLHIVAHSLYKAHAFLDSGGAVERVAATRRPGPVAIPNAKAVGRAFVLALVIYAVIGAVFGIAEKSPQAIALGAILILGVAYLLAQGLADAAPRALTRRTALYSAAAAAGYFGLQTGAQWLMSGTLPPTPAPGPLEWALIVLAVISFGIVAVAQAMFPLWAYHPAAAGLRVHLSNGLYANAVFDRILGGWSFARAV</sequence>
<comment type="function">
    <text evidence="7">Part of an energy-coupled inorganic carbon pump.</text>
</comment>
<dbReference type="Pfam" id="PF00361">
    <property type="entry name" value="Proton_antipo_M"/>
    <property type="match status" value="1"/>
</dbReference>
<feature type="transmembrane region" description="Helical" evidence="7">
    <location>
        <begin position="42"/>
        <end position="64"/>
    </location>
</feature>
<dbReference type="Pfam" id="PF00662">
    <property type="entry name" value="Proton_antipo_N"/>
    <property type="match status" value="1"/>
</dbReference>
<reference evidence="11 12" key="1">
    <citation type="submission" date="2015-03" db="EMBL/GenBank/DDBJ databases">
        <authorList>
            <person name="Hassan Y.I."/>
            <person name="Lepp D."/>
            <person name="Li X.-Z."/>
            <person name="Zhou T."/>
        </authorList>
    </citation>
    <scope>NUCLEOTIDE SEQUENCE [LARGE SCALE GENOMIC DNA]</scope>
    <source>
        <strain evidence="11 12">BD-c194</strain>
    </source>
</reference>
<feature type="transmembrane region" description="Helical" evidence="7">
    <location>
        <begin position="398"/>
        <end position="418"/>
    </location>
</feature>
<dbReference type="InterPro" id="IPR001516">
    <property type="entry name" value="Proton_antipo_N"/>
</dbReference>
<feature type="transmembrane region" description="Helical" evidence="7">
    <location>
        <begin position="272"/>
        <end position="297"/>
    </location>
</feature>
<proteinExistence type="inferred from homology"/>
<gene>
    <name evidence="7" type="primary">dabB</name>
    <name evidence="11" type="ORF">VE25_19075</name>
</gene>
<evidence type="ECO:0000256" key="8">
    <source>
        <dbReference type="RuleBase" id="RU000320"/>
    </source>
</evidence>
<feature type="transmembrane region" description="Helical" evidence="7">
    <location>
        <begin position="466"/>
        <end position="491"/>
    </location>
</feature>
<comment type="subcellular location">
    <subcellularLocation>
        <location evidence="7">Cell membrane</location>
        <topology evidence="7">Multi-pass membrane protein</topology>
    </subcellularLocation>
    <subcellularLocation>
        <location evidence="1">Endomembrane system</location>
        <topology evidence="1">Multi-pass membrane protein</topology>
    </subcellularLocation>
    <subcellularLocation>
        <location evidence="8">Membrane</location>
        <topology evidence="8">Multi-pass membrane protein</topology>
    </subcellularLocation>
</comment>
<keyword evidence="6 7" id="KW-0472">Membrane</keyword>
<evidence type="ECO:0000256" key="1">
    <source>
        <dbReference type="ARBA" id="ARBA00004127"/>
    </source>
</evidence>
<dbReference type="EMBL" id="JZEX01000173">
    <property type="protein sequence ID" value="KKB07140.1"/>
    <property type="molecule type" value="Genomic_DNA"/>
</dbReference>
<evidence type="ECO:0000259" key="9">
    <source>
        <dbReference type="Pfam" id="PF00361"/>
    </source>
</evidence>
<dbReference type="GO" id="GO:0003954">
    <property type="term" value="F:NADH dehydrogenase activity"/>
    <property type="evidence" value="ECO:0007669"/>
    <property type="project" value="TreeGrafter"/>
</dbReference>
<evidence type="ECO:0000256" key="2">
    <source>
        <dbReference type="ARBA" id="ARBA00022448"/>
    </source>
</evidence>
<comment type="similarity">
    <text evidence="7">Belongs to the inorganic carbon transporter (TC 9.A.2) DabB family.</text>
</comment>
<keyword evidence="12" id="KW-1185">Reference proteome</keyword>
<dbReference type="PATRIC" id="fig|443610.3.peg.2128"/>
<feature type="transmembrane region" description="Helical" evidence="7">
    <location>
        <begin position="374"/>
        <end position="392"/>
    </location>
</feature>
<evidence type="ECO:0000313" key="11">
    <source>
        <dbReference type="EMBL" id="KKB07140.1"/>
    </source>
</evidence>
<keyword evidence="5 7" id="KW-1133">Transmembrane helix</keyword>
<feature type="domain" description="NADH:quinone oxidoreductase/Mrp antiporter transmembrane" evidence="9">
    <location>
        <begin position="135"/>
        <end position="354"/>
    </location>
</feature>
<feature type="transmembrane region" description="Helical" evidence="7">
    <location>
        <begin position="115"/>
        <end position="135"/>
    </location>
</feature>